<keyword evidence="3" id="KW-1133">Transmembrane helix</keyword>
<evidence type="ECO:0000256" key="2">
    <source>
        <dbReference type="ARBA" id="ARBA00022801"/>
    </source>
</evidence>
<keyword evidence="6" id="KW-1185">Reference proteome</keyword>
<dbReference type="InterPro" id="IPR029058">
    <property type="entry name" value="AB_hydrolase_fold"/>
</dbReference>
<sequence>MRSWKLLWLCLCSVALGLDVDGWFNCSANTLASTNPRRSTRNRTVECALVVLPLCHAHVCDDRSNRTVQVFVKRLVARSDLEEGASVQDIWVLQGGPGASSIAMETMMIDLYDVLDGHVNVYTMDHRGTGRSAPLQCIATQAATPGSPGGDVIELAEMPDCIQDILFEIDGHTSAFSVTSAALDLVLMLRAFSGENRPAFVYGASYGTLLVERLMQLGPTGIHGFILDGVVSQRGSDAFRHSFANWDHDVASVGTRFLDRCTTDPFCKGQVQEHNITQLLHDVYTRLDAASTNVSLDMPPSHHVRSVVSKMLLNWELRQLLPALIYRMWRADSTDIAALEQFKASSTSWQMADVAAPSDGFSMMLYYLIVFSEEWVYPTPSVSTLDAEYARGLFGTGVSALVPFYCLMTQYNDDACRTVSPQYALKHPFVYRRDAYWNATTTIPANASVLLLTGEFDAQTEGRYANMEMRNLVGSKKRMITFPDATHCAAFATPMLSGDIQCGVYVLASYLLHDGALDGIDTSCQASMRRISFHISTQAALQYFGTPDAYGSSNVAPTLVAVQHRPLPMLTRHASAVESLVVVVCCVCTVIGIFVLRHKKRVRAPGADALELVRDAAMLL</sequence>
<dbReference type="VEuPathDB" id="FungiDB:SDRG_05579"/>
<name>T0S3M4_SAPDV</name>
<dbReference type="GO" id="GO:0016787">
    <property type="term" value="F:hydrolase activity"/>
    <property type="evidence" value="ECO:0007669"/>
    <property type="project" value="UniProtKB-KW"/>
</dbReference>
<evidence type="ECO:0008006" key="7">
    <source>
        <dbReference type="Google" id="ProtNLM"/>
    </source>
</evidence>
<feature type="chain" id="PRO_5004571393" description="AB hydrolase-1 domain-containing protein" evidence="4">
    <location>
        <begin position="18"/>
        <end position="620"/>
    </location>
</feature>
<evidence type="ECO:0000256" key="4">
    <source>
        <dbReference type="SAM" id="SignalP"/>
    </source>
</evidence>
<evidence type="ECO:0000313" key="5">
    <source>
        <dbReference type="EMBL" id="EQC37362.1"/>
    </source>
</evidence>
<dbReference type="InterPro" id="IPR051601">
    <property type="entry name" value="Serine_prot/Carboxylest_S33"/>
</dbReference>
<gene>
    <name evidence="5" type="ORF">SDRG_05579</name>
</gene>
<keyword evidence="4" id="KW-0732">Signal</keyword>
<dbReference type="EMBL" id="JH767145">
    <property type="protein sequence ID" value="EQC37362.1"/>
    <property type="molecule type" value="Genomic_DNA"/>
</dbReference>
<dbReference type="InParanoid" id="T0S3M4"/>
<keyword evidence="2" id="KW-0378">Hydrolase</keyword>
<dbReference type="STRING" id="1156394.T0S3M4"/>
<feature type="signal peptide" evidence="4">
    <location>
        <begin position="1"/>
        <end position="17"/>
    </location>
</feature>
<evidence type="ECO:0000313" key="6">
    <source>
        <dbReference type="Proteomes" id="UP000030762"/>
    </source>
</evidence>
<keyword evidence="3" id="KW-0472">Membrane</keyword>
<accession>T0S3M4</accession>
<reference evidence="5 6" key="1">
    <citation type="submission" date="2012-04" db="EMBL/GenBank/DDBJ databases">
        <title>The Genome Sequence of Saprolegnia declina VS20.</title>
        <authorList>
            <consortium name="The Broad Institute Genome Sequencing Platform"/>
            <person name="Russ C."/>
            <person name="Nusbaum C."/>
            <person name="Tyler B."/>
            <person name="van West P."/>
            <person name="Dieguez-Uribeondo J."/>
            <person name="de Bruijn I."/>
            <person name="Tripathy S."/>
            <person name="Jiang R."/>
            <person name="Young S.K."/>
            <person name="Zeng Q."/>
            <person name="Gargeya S."/>
            <person name="Fitzgerald M."/>
            <person name="Haas B."/>
            <person name="Abouelleil A."/>
            <person name="Alvarado L."/>
            <person name="Arachchi H.M."/>
            <person name="Berlin A."/>
            <person name="Chapman S.B."/>
            <person name="Goldberg J."/>
            <person name="Griggs A."/>
            <person name="Gujja S."/>
            <person name="Hansen M."/>
            <person name="Howarth C."/>
            <person name="Imamovic A."/>
            <person name="Larimer J."/>
            <person name="McCowen C."/>
            <person name="Montmayeur A."/>
            <person name="Murphy C."/>
            <person name="Neiman D."/>
            <person name="Pearson M."/>
            <person name="Priest M."/>
            <person name="Roberts A."/>
            <person name="Saif S."/>
            <person name="Shea T."/>
            <person name="Sisk P."/>
            <person name="Sykes S."/>
            <person name="Wortman J."/>
            <person name="Nusbaum C."/>
            <person name="Birren B."/>
        </authorList>
    </citation>
    <scope>NUCLEOTIDE SEQUENCE [LARGE SCALE GENOMIC DNA]</scope>
    <source>
        <strain evidence="5 6">VS20</strain>
    </source>
</reference>
<evidence type="ECO:0000256" key="1">
    <source>
        <dbReference type="ARBA" id="ARBA00010088"/>
    </source>
</evidence>
<evidence type="ECO:0000256" key="3">
    <source>
        <dbReference type="SAM" id="Phobius"/>
    </source>
</evidence>
<dbReference type="SUPFAM" id="SSF53474">
    <property type="entry name" value="alpha/beta-Hydrolases"/>
    <property type="match status" value="1"/>
</dbReference>
<dbReference type="OrthoDB" id="425534at2759"/>
<proteinExistence type="inferred from homology"/>
<dbReference type="Gene3D" id="3.40.50.1820">
    <property type="entry name" value="alpha/beta hydrolase"/>
    <property type="match status" value="1"/>
</dbReference>
<keyword evidence="3" id="KW-0812">Transmembrane</keyword>
<protein>
    <recommendedName>
        <fullName evidence="7">AB hydrolase-1 domain-containing protein</fullName>
    </recommendedName>
</protein>
<organism evidence="5 6">
    <name type="scientific">Saprolegnia diclina (strain VS20)</name>
    <dbReference type="NCBI Taxonomy" id="1156394"/>
    <lineage>
        <taxon>Eukaryota</taxon>
        <taxon>Sar</taxon>
        <taxon>Stramenopiles</taxon>
        <taxon>Oomycota</taxon>
        <taxon>Saprolegniomycetes</taxon>
        <taxon>Saprolegniales</taxon>
        <taxon>Saprolegniaceae</taxon>
        <taxon>Saprolegnia</taxon>
    </lineage>
</organism>
<dbReference type="PANTHER" id="PTHR43248">
    <property type="entry name" value="2-SUCCINYL-6-HYDROXY-2,4-CYCLOHEXADIENE-1-CARBOXYLATE SYNTHASE"/>
    <property type="match status" value="1"/>
</dbReference>
<dbReference type="AlphaFoldDB" id="T0S3M4"/>
<dbReference type="RefSeq" id="XP_008609524.1">
    <property type="nucleotide sequence ID" value="XM_008611302.1"/>
</dbReference>
<dbReference type="Proteomes" id="UP000030762">
    <property type="component" value="Unassembled WGS sequence"/>
</dbReference>
<dbReference type="GeneID" id="19946306"/>
<comment type="similarity">
    <text evidence="1">Belongs to the peptidase S33 family.</text>
</comment>
<dbReference type="PANTHER" id="PTHR43248:SF3">
    <property type="entry name" value="AB HYDROLASE-1 DOMAIN-CONTAINING PROTEIN"/>
    <property type="match status" value="1"/>
</dbReference>
<dbReference type="eggNOG" id="ENOG502QTRW">
    <property type="taxonomic scope" value="Eukaryota"/>
</dbReference>
<feature type="transmembrane region" description="Helical" evidence="3">
    <location>
        <begin position="576"/>
        <end position="596"/>
    </location>
</feature>